<dbReference type="InterPro" id="IPR018711">
    <property type="entry name" value="NAGPA"/>
</dbReference>
<name>A0A514CMS1_9BACT</name>
<feature type="chain" id="PRO_5021881742" evidence="1">
    <location>
        <begin position="22"/>
        <end position="307"/>
    </location>
</feature>
<dbReference type="PANTHER" id="PTHR40446">
    <property type="entry name" value="N-ACETYLGLUCOSAMINE-1-PHOSPHODIESTER ALPHA-N-ACETYLGLUCOSAMINIDASE"/>
    <property type="match status" value="1"/>
</dbReference>
<evidence type="ECO:0000256" key="1">
    <source>
        <dbReference type="SAM" id="SignalP"/>
    </source>
</evidence>
<protein>
    <submittedName>
        <fullName evidence="3">Phosphodiester glycosidase family protein</fullName>
    </submittedName>
</protein>
<dbReference type="GO" id="GO:0016798">
    <property type="term" value="F:hydrolase activity, acting on glycosyl bonds"/>
    <property type="evidence" value="ECO:0007669"/>
    <property type="project" value="UniProtKB-KW"/>
</dbReference>
<organism evidence="3 4">
    <name type="scientific">Echinicola soli</name>
    <dbReference type="NCBI Taxonomy" id="2591634"/>
    <lineage>
        <taxon>Bacteria</taxon>
        <taxon>Pseudomonadati</taxon>
        <taxon>Bacteroidota</taxon>
        <taxon>Cytophagia</taxon>
        <taxon>Cytophagales</taxon>
        <taxon>Cyclobacteriaceae</taxon>
        <taxon>Echinicola</taxon>
    </lineage>
</organism>
<keyword evidence="4" id="KW-1185">Reference proteome</keyword>
<sequence length="307" mass="33923">MKKYINYYYTVLLASSLALMAASCKNDDTQPAVLDQERASITQRVKDSTDLVSEVFWDTTFTVAPGIQETDIHYLSMKGLSMRMFVFRIDLKEEGVELFPLTPYASSGFGMQPIPEMMEWVDVPGKKVVGGVNADFFNMDTGEPRGVVHLHGEAVKTTPMVGRSFFGVDENGRLVIEHADDYPEFQDGLFDALGAGDLLIKDYNLVPLVSEDIHPRTAVGITDSEEVYFMVVDGRQFDYSNGLSLSEVAEVFQALGVRDATNLDGGGSSTFVTLHSVEDVFHVRNRPSDGTPRPVANGWAILVNENE</sequence>
<feature type="domain" description="Phosphodiester glycosidase" evidence="2">
    <location>
        <begin position="127"/>
        <end position="301"/>
    </location>
</feature>
<dbReference type="EMBL" id="CP041253">
    <property type="protein sequence ID" value="QDH81098.1"/>
    <property type="molecule type" value="Genomic_DNA"/>
</dbReference>
<proteinExistence type="predicted"/>
<evidence type="ECO:0000313" key="4">
    <source>
        <dbReference type="Proteomes" id="UP000316614"/>
    </source>
</evidence>
<dbReference type="Pfam" id="PF09992">
    <property type="entry name" value="NAGPA"/>
    <property type="match status" value="1"/>
</dbReference>
<evidence type="ECO:0000313" key="3">
    <source>
        <dbReference type="EMBL" id="QDH81098.1"/>
    </source>
</evidence>
<evidence type="ECO:0000259" key="2">
    <source>
        <dbReference type="Pfam" id="PF09992"/>
    </source>
</evidence>
<keyword evidence="3" id="KW-0326">Glycosidase</keyword>
<keyword evidence="1" id="KW-0732">Signal</keyword>
<dbReference type="KEGG" id="echi:FKX85_19500"/>
<gene>
    <name evidence="3" type="ORF">FKX85_19500</name>
</gene>
<keyword evidence="3" id="KW-0378">Hydrolase</keyword>
<dbReference type="RefSeq" id="WP_141616313.1">
    <property type="nucleotide sequence ID" value="NZ_CP041253.1"/>
</dbReference>
<dbReference type="Proteomes" id="UP000316614">
    <property type="component" value="Chromosome"/>
</dbReference>
<reference evidence="3 4" key="1">
    <citation type="submission" date="2019-06" db="EMBL/GenBank/DDBJ databases">
        <title>Echinicola alkalisoli sp. nov. isolated from saline soil.</title>
        <authorList>
            <person name="Sun J.-Q."/>
            <person name="Xu L."/>
        </authorList>
    </citation>
    <scope>NUCLEOTIDE SEQUENCE [LARGE SCALE GENOMIC DNA]</scope>
    <source>
        <strain evidence="3 4">LN3S3</strain>
    </source>
</reference>
<dbReference type="OrthoDB" id="9809781at2"/>
<dbReference type="PANTHER" id="PTHR40446:SF2">
    <property type="entry name" value="N-ACETYLGLUCOSAMINE-1-PHOSPHODIESTER ALPHA-N-ACETYLGLUCOSAMINIDASE"/>
    <property type="match status" value="1"/>
</dbReference>
<feature type="signal peptide" evidence="1">
    <location>
        <begin position="1"/>
        <end position="21"/>
    </location>
</feature>
<dbReference type="AlphaFoldDB" id="A0A514CMS1"/>
<dbReference type="PROSITE" id="PS51257">
    <property type="entry name" value="PROKAR_LIPOPROTEIN"/>
    <property type="match status" value="1"/>
</dbReference>
<accession>A0A514CMS1</accession>